<dbReference type="InterPro" id="IPR025164">
    <property type="entry name" value="Toastrack_DUF4097"/>
</dbReference>
<evidence type="ECO:0000313" key="2">
    <source>
        <dbReference type="EMBL" id="MCW9708348.1"/>
    </source>
</evidence>
<proteinExistence type="predicted"/>
<evidence type="ECO:0000313" key="3">
    <source>
        <dbReference type="Proteomes" id="UP001207918"/>
    </source>
</evidence>
<gene>
    <name evidence="2" type="ORF">J6I44_15890</name>
</gene>
<feature type="domain" description="DUF4097" evidence="1">
    <location>
        <begin position="146"/>
        <end position="226"/>
    </location>
</feature>
<name>A0ABT3PR57_9BACT</name>
<dbReference type="EMBL" id="JAGGJA010000012">
    <property type="protein sequence ID" value="MCW9708348.1"/>
    <property type="molecule type" value="Genomic_DNA"/>
</dbReference>
<dbReference type="Pfam" id="PF13349">
    <property type="entry name" value="DUF4097"/>
    <property type="match status" value="1"/>
</dbReference>
<comment type="caution">
    <text evidence="2">The sequence shown here is derived from an EMBL/GenBank/DDBJ whole genome shotgun (WGS) entry which is preliminary data.</text>
</comment>
<protein>
    <recommendedName>
        <fullName evidence="1">DUF4097 domain-containing protein</fullName>
    </recommendedName>
</protein>
<accession>A0ABT3PR57</accession>
<reference evidence="2 3" key="1">
    <citation type="submission" date="2021-03" db="EMBL/GenBank/DDBJ databases">
        <title>Aliifodinibius sp. nov., a new bacterium isolated from saline soil.</title>
        <authorList>
            <person name="Galisteo C."/>
            <person name="De La Haba R."/>
            <person name="Sanchez-Porro C."/>
            <person name="Ventosa A."/>
        </authorList>
    </citation>
    <scope>NUCLEOTIDE SEQUENCE [LARGE SCALE GENOMIC DNA]</scope>
    <source>
        <strain evidence="2 3">1BSP15-2V2</strain>
    </source>
</reference>
<evidence type="ECO:0000259" key="1">
    <source>
        <dbReference type="Pfam" id="PF13349"/>
    </source>
</evidence>
<keyword evidence="3" id="KW-1185">Reference proteome</keyword>
<dbReference type="Proteomes" id="UP001207918">
    <property type="component" value="Unassembled WGS sequence"/>
</dbReference>
<sequence>MAFQPSFSRAQDVSRTIHKTAAFVDQADPHNKFSIMNINGSVSVEAYDGTTIQLTVAETIKGSAQKITQAEEELTYKLERRGNHILAYLDAPFVTVKIKGRDVSYSIQRADEDYEFNHDVRVKVPRDILLNGSTINGGMLKVVGPFKEVKASNINGGLDLQQLTSLTEASTVNGDIDISYARAPKESCSYKTVNGTIDIHMPNDLSADVYFKSLHGDLYTDFEVEKLKPEVRKQDDSHATAIQYRVDKFSPVRIGAGGPKLTFNVLNGDVYLRKD</sequence>
<organism evidence="2 3">
    <name type="scientific">Fodinibius salsisoli</name>
    <dbReference type="NCBI Taxonomy" id="2820877"/>
    <lineage>
        <taxon>Bacteria</taxon>
        <taxon>Pseudomonadati</taxon>
        <taxon>Balneolota</taxon>
        <taxon>Balneolia</taxon>
        <taxon>Balneolales</taxon>
        <taxon>Balneolaceae</taxon>
        <taxon>Fodinibius</taxon>
    </lineage>
</organism>
<dbReference type="RefSeq" id="WP_265767133.1">
    <property type="nucleotide sequence ID" value="NZ_JAGGJA010000012.1"/>
</dbReference>